<sequence length="109" mass="12321">MARATKASTFEKKLAEAMKNMGTYREEYNEAIRICAELLAERESIKKMLNDEDYVMRTPGVITVEKLRADIAKYLDMLCLSPRVFEKTSVKEKPKVSKLDAALGALMNG</sequence>
<accession>A0A3E5GPM4</accession>
<proteinExistence type="predicted"/>
<dbReference type="RefSeq" id="WP_117614083.1">
    <property type="nucleotide sequence ID" value="NZ_QSVQ01000020.1"/>
</dbReference>
<comment type="caution">
    <text evidence="1">The sequence shown here is derived from an EMBL/GenBank/DDBJ whole genome shotgun (WGS) entry which is preliminary data.</text>
</comment>
<dbReference type="AlphaFoldDB" id="A0A3E5GPM4"/>
<protein>
    <recommendedName>
        <fullName evidence="3">Terminase</fullName>
    </recommendedName>
</protein>
<evidence type="ECO:0008006" key="3">
    <source>
        <dbReference type="Google" id="ProtNLM"/>
    </source>
</evidence>
<dbReference type="EMBL" id="QSVQ01000020">
    <property type="protein sequence ID" value="RGO47649.1"/>
    <property type="molecule type" value="Genomic_DNA"/>
</dbReference>
<dbReference type="Proteomes" id="UP000261055">
    <property type="component" value="Unassembled WGS sequence"/>
</dbReference>
<organism evidence="1 2">
    <name type="scientific">Dorea formicigenerans</name>
    <dbReference type="NCBI Taxonomy" id="39486"/>
    <lineage>
        <taxon>Bacteria</taxon>
        <taxon>Bacillati</taxon>
        <taxon>Bacillota</taxon>
        <taxon>Clostridia</taxon>
        <taxon>Lachnospirales</taxon>
        <taxon>Lachnospiraceae</taxon>
        <taxon>Dorea</taxon>
    </lineage>
</organism>
<name>A0A3E5GPM4_9FIRM</name>
<evidence type="ECO:0000313" key="2">
    <source>
        <dbReference type="Proteomes" id="UP000261055"/>
    </source>
</evidence>
<keyword evidence="2" id="KW-1185">Reference proteome</keyword>
<gene>
    <name evidence="1" type="ORF">DXB12_13865</name>
</gene>
<reference evidence="1 2" key="1">
    <citation type="submission" date="2018-08" db="EMBL/GenBank/DDBJ databases">
        <title>A genome reference for cultivated species of the human gut microbiota.</title>
        <authorList>
            <person name="Zou Y."/>
            <person name="Xue W."/>
            <person name="Luo G."/>
        </authorList>
    </citation>
    <scope>NUCLEOTIDE SEQUENCE [LARGE SCALE GENOMIC DNA]</scope>
    <source>
        <strain evidence="1 2">OM02-12</strain>
    </source>
</reference>
<evidence type="ECO:0000313" key="1">
    <source>
        <dbReference type="EMBL" id="RGO47649.1"/>
    </source>
</evidence>